<name>A0A8K0CMN8_IGNLU</name>
<evidence type="ECO:0000256" key="5">
    <source>
        <dbReference type="ARBA" id="ARBA00023273"/>
    </source>
</evidence>
<dbReference type="GO" id="GO:0036064">
    <property type="term" value="C:ciliary basal body"/>
    <property type="evidence" value="ECO:0007669"/>
    <property type="project" value="TreeGrafter"/>
</dbReference>
<reference evidence="7" key="1">
    <citation type="submission" date="2019-08" db="EMBL/GenBank/DDBJ databases">
        <title>The genome of the North American firefly Photinus pyralis.</title>
        <authorList>
            <consortium name="Photinus pyralis genome working group"/>
            <person name="Fallon T.R."/>
            <person name="Sander Lower S.E."/>
            <person name="Weng J.-K."/>
        </authorList>
    </citation>
    <scope>NUCLEOTIDE SEQUENCE</scope>
    <source>
        <strain evidence="7">TRF0915ILg1</strain>
        <tissue evidence="7">Whole body</tissue>
    </source>
</reference>
<dbReference type="GO" id="GO:0042073">
    <property type="term" value="P:intraciliary transport"/>
    <property type="evidence" value="ECO:0007669"/>
    <property type="project" value="TreeGrafter"/>
</dbReference>
<keyword evidence="3" id="KW-0677">Repeat</keyword>
<evidence type="ECO:0000256" key="3">
    <source>
        <dbReference type="ARBA" id="ARBA00022737"/>
    </source>
</evidence>
<comment type="subcellular location">
    <subcellularLocation>
        <location evidence="1">Cell projection</location>
        <location evidence="1">Cilium</location>
    </subcellularLocation>
</comment>
<dbReference type="PANTHER" id="PTHR15722">
    <property type="entry name" value="IFT140/172-RELATED"/>
    <property type="match status" value="1"/>
</dbReference>
<keyword evidence="2" id="KW-0853">WD repeat</keyword>
<sequence>MLHLSWARFILHVEVICFGVAAELTNLFLNNRLAEIGEHSVAAQLYINVDLMKEAIDSFILAEDWAKAKKLAKQLDPAYENYIESKYKDRLLKEGNVEQLADIDIIGALDLLAEQGQWLRCIEKAKSHSAPVLHKYIALYASHLLKDGFTIEALNLYKTHGAPAIAQNFNIYTRIATDIFGMPGTSGPEHFDLWMELRQMLFDLNKNLQAAIDVPVQSKAHFQNLLLVAHYYATRTACRQVSSLKGIALKISVALLRYTDVIPADKGFYEAGIDLREDGRVSEAFVFLNHYLDICEAIEEGEGQLVDHSDLVQTDFPSNIPLPNELYLRDEPHIHESIREWVLTVSMDQNIDQTLPTDDRQLYESSLQISEMPCVVSAYPIQESSLSFQSSSFKVNKDVWSKISMAAKISPDSNVPNVISFINQWCGAVTK</sequence>
<evidence type="ECO:0000256" key="1">
    <source>
        <dbReference type="ARBA" id="ARBA00004138"/>
    </source>
</evidence>
<evidence type="ECO:0000256" key="6">
    <source>
        <dbReference type="SAM" id="SignalP"/>
    </source>
</evidence>
<dbReference type="GO" id="GO:0005930">
    <property type="term" value="C:axoneme"/>
    <property type="evidence" value="ECO:0007669"/>
    <property type="project" value="TreeGrafter"/>
</dbReference>
<evidence type="ECO:0000313" key="7">
    <source>
        <dbReference type="EMBL" id="KAF2887801.1"/>
    </source>
</evidence>
<keyword evidence="6" id="KW-0732">Signal</keyword>
<dbReference type="GO" id="GO:0030992">
    <property type="term" value="C:intraciliary transport particle B"/>
    <property type="evidence" value="ECO:0007669"/>
    <property type="project" value="TreeGrafter"/>
</dbReference>
<dbReference type="OrthoDB" id="2186662at2759"/>
<keyword evidence="8" id="KW-1185">Reference proteome</keyword>
<dbReference type="EMBL" id="VTPC01081708">
    <property type="protein sequence ID" value="KAF2887801.1"/>
    <property type="molecule type" value="Genomic_DNA"/>
</dbReference>
<keyword evidence="4" id="KW-0969">Cilium</keyword>
<organism evidence="7 8">
    <name type="scientific">Ignelater luminosus</name>
    <name type="common">Cucubano</name>
    <name type="synonym">Pyrophorus luminosus</name>
    <dbReference type="NCBI Taxonomy" id="2038154"/>
    <lineage>
        <taxon>Eukaryota</taxon>
        <taxon>Metazoa</taxon>
        <taxon>Ecdysozoa</taxon>
        <taxon>Arthropoda</taxon>
        <taxon>Hexapoda</taxon>
        <taxon>Insecta</taxon>
        <taxon>Pterygota</taxon>
        <taxon>Neoptera</taxon>
        <taxon>Endopterygota</taxon>
        <taxon>Coleoptera</taxon>
        <taxon>Polyphaga</taxon>
        <taxon>Elateriformia</taxon>
        <taxon>Elateroidea</taxon>
        <taxon>Elateridae</taxon>
        <taxon>Agrypninae</taxon>
        <taxon>Pyrophorini</taxon>
        <taxon>Ignelater</taxon>
    </lineage>
</organism>
<proteinExistence type="predicted"/>
<evidence type="ECO:0000256" key="4">
    <source>
        <dbReference type="ARBA" id="ARBA00023069"/>
    </source>
</evidence>
<accession>A0A8K0CMN8</accession>
<keyword evidence="5" id="KW-0966">Cell projection</keyword>
<dbReference type="PANTHER" id="PTHR15722:SF2">
    <property type="entry name" value="INTRAFLAGELLAR TRANSPORT PROTEIN 172 HOMOLOG"/>
    <property type="match status" value="1"/>
</dbReference>
<protein>
    <submittedName>
        <fullName evidence="7">Uncharacterized protein</fullName>
    </submittedName>
</protein>
<dbReference type="AlphaFoldDB" id="A0A8K0CMN8"/>
<dbReference type="Proteomes" id="UP000801492">
    <property type="component" value="Unassembled WGS sequence"/>
</dbReference>
<gene>
    <name evidence="7" type="ORF">ILUMI_18372</name>
</gene>
<feature type="chain" id="PRO_5035438364" evidence="6">
    <location>
        <begin position="23"/>
        <end position="431"/>
    </location>
</feature>
<comment type="caution">
    <text evidence="7">The sequence shown here is derived from an EMBL/GenBank/DDBJ whole genome shotgun (WGS) entry which is preliminary data.</text>
</comment>
<evidence type="ECO:0000313" key="8">
    <source>
        <dbReference type="Proteomes" id="UP000801492"/>
    </source>
</evidence>
<evidence type="ECO:0000256" key="2">
    <source>
        <dbReference type="ARBA" id="ARBA00022574"/>
    </source>
</evidence>
<feature type="signal peptide" evidence="6">
    <location>
        <begin position="1"/>
        <end position="22"/>
    </location>
</feature>